<reference evidence="3" key="1">
    <citation type="submission" date="2020-11" db="EMBL/GenBank/DDBJ databases">
        <authorList>
            <person name="Tran Van P."/>
        </authorList>
    </citation>
    <scope>NUCLEOTIDE SEQUENCE</scope>
</reference>
<dbReference type="GO" id="GO:0072686">
    <property type="term" value="C:mitotic spindle"/>
    <property type="evidence" value="ECO:0007669"/>
    <property type="project" value="TreeGrafter"/>
</dbReference>
<dbReference type="PANTHER" id="PTHR21567:SF9">
    <property type="entry name" value="CLIP-ASSOCIATING PROTEIN"/>
    <property type="match status" value="1"/>
</dbReference>
<dbReference type="InterPro" id="IPR034085">
    <property type="entry name" value="TOG"/>
</dbReference>
<feature type="domain" description="TOG" evidence="2">
    <location>
        <begin position="51"/>
        <end position="287"/>
    </location>
</feature>
<feature type="domain" description="TOG" evidence="2">
    <location>
        <begin position="932"/>
        <end position="1178"/>
    </location>
</feature>
<dbReference type="InterPro" id="IPR016024">
    <property type="entry name" value="ARM-type_fold"/>
</dbReference>
<dbReference type="PANTHER" id="PTHR21567">
    <property type="entry name" value="CLASP"/>
    <property type="match status" value="1"/>
</dbReference>
<dbReference type="OrthoDB" id="46159at2759"/>
<feature type="compositionally biased region" description="Basic and acidic residues" evidence="1">
    <location>
        <begin position="399"/>
        <end position="408"/>
    </location>
</feature>
<dbReference type="GO" id="GO:0008017">
    <property type="term" value="F:microtubule binding"/>
    <property type="evidence" value="ECO:0007669"/>
    <property type="project" value="TreeGrafter"/>
</dbReference>
<feature type="compositionally biased region" description="Polar residues" evidence="1">
    <location>
        <begin position="441"/>
        <end position="450"/>
    </location>
</feature>
<evidence type="ECO:0000256" key="1">
    <source>
        <dbReference type="SAM" id="MobiDB-lite"/>
    </source>
</evidence>
<evidence type="ECO:0000313" key="4">
    <source>
        <dbReference type="Proteomes" id="UP000728032"/>
    </source>
</evidence>
<dbReference type="EMBL" id="OC915418">
    <property type="protein sequence ID" value="CAD7640354.1"/>
    <property type="molecule type" value="Genomic_DNA"/>
</dbReference>
<dbReference type="GO" id="GO:0005815">
    <property type="term" value="C:microtubule organizing center"/>
    <property type="evidence" value="ECO:0007669"/>
    <property type="project" value="TreeGrafter"/>
</dbReference>
<dbReference type="GO" id="GO:0045180">
    <property type="term" value="C:basal cortex"/>
    <property type="evidence" value="ECO:0007669"/>
    <property type="project" value="TreeGrafter"/>
</dbReference>
<feature type="compositionally biased region" description="Polar residues" evidence="1">
    <location>
        <begin position="296"/>
        <end position="323"/>
    </location>
</feature>
<dbReference type="GO" id="GO:0040001">
    <property type="term" value="P:establishment of mitotic spindle localization"/>
    <property type="evidence" value="ECO:0007669"/>
    <property type="project" value="TreeGrafter"/>
</dbReference>
<protein>
    <recommendedName>
        <fullName evidence="2">TOG domain-containing protein</fullName>
    </recommendedName>
</protein>
<gene>
    <name evidence="3" type="ORF">ONB1V03_LOCUS2511</name>
</gene>
<evidence type="ECO:0000313" key="3">
    <source>
        <dbReference type="EMBL" id="CAD7640354.1"/>
    </source>
</evidence>
<dbReference type="GO" id="GO:0005881">
    <property type="term" value="C:cytoplasmic microtubule"/>
    <property type="evidence" value="ECO:0007669"/>
    <property type="project" value="TreeGrafter"/>
</dbReference>
<name>A0A7R9LH87_9ACAR</name>
<dbReference type="SUPFAM" id="SSF48371">
    <property type="entry name" value="ARM repeat"/>
    <property type="match status" value="1"/>
</dbReference>
<dbReference type="InterPro" id="IPR011989">
    <property type="entry name" value="ARM-like"/>
</dbReference>
<dbReference type="Gene3D" id="1.25.10.10">
    <property type="entry name" value="Leucine-rich Repeat Variant"/>
    <property type="match status" value="3"/>
</dbReference>
<dbReference type="Proteomes" id="UP000728032">
    <property type="component" value="Unassembled WGS sequence"/>
</dbReference>
<dbReference type="SMART" id="SM01349">
    <property type="entry name" value="TOG"/>
    <property type="match status" value="3"/>
</dbReference>
<feature type="region of interest" description="Disordered" evidence="1">
    <location>
        <begin position="295"/>
        <end position="357"/>
    </location>
</feature>
<dbReference type="GO" id="GO:0005876">
    <property type="term" value="C:spindle microtubule"/>
    <property type="evidence" value="ECO:0007669"/>
    <property type="project" value="TreeGrafter"/>
</dbReference>
<dbReference type="InterPro" id="IPR024395">
    <property type="entry name" value="CLASP_N_dom"/>
</dbReference>
<feature type="region of interest" description="Disordered" evidence="1">
    <location>
        <begin position="1"/>
        <end position="32"/>
    </location>
</feature>
<dbReference type="GO" id="GO:0090307">
    <property type="term" value="P:mitotic spindle assembly"/>
    <property type="evidence" value="ECO:0007669"/>
    <property type="project" value="TreeGrafter"/>
</dbReference>
<keyword evidence="4" id="KW-1185">Reference proteome</keyword>
<feature type="domain" description="TOG" evidence="2">
    <location>
        <begin position="543"/>
        <end position="776"/>
    </location>
</feature>
<dbReference type="AlphaFoldDB" id="A0A7R9LH87"/>
<sequence>MNVLKSSSKRSTSVPPMKRNALTTPMDSSSRSGAADEELFMNEFEDVPRVMIFSSKDLEREITKIRETCSDPSIHWEKRVEALKRLRSLLVAGAADFDEFHGFLKPMELSFQVSVKDLRSKVVREACITIAYLSQRLGLRCDRFAEALLPTLINLIQNSAKIMSSSAVVAIRFIIQSTHASRLIPVITYNISSKSKEIRKSCSEFMDQLLHTWPNQAIEKHVAILQEAIKKGICDADPEARTYARKAYWGFADKFKKEANYLMSSLDSSKQRILLGDHNNISNSTHSLNKVVAPQRPQSLRTNSVSSSGSIENLNRQSNTLTKARSGIPVFSPRSDASARVMPSPFRTTSAIDPGAQRRARARAAYCAALAQPKVVPTGYSVSRTTPKRVDHSTVATPDRSRTKDRVSKSQPGSRSGSPQRFNFSSMQTDSRGHRVRRTSGIPTSSSRDPSPNRAVITGYASMERRLSASGRNRHFMSNNSNDRQTPLMAEKILQQSQEAEAALEDALIAEQALSPRKRYNSNTQFDDQSDESETSSICSDISFSSYGRRKIEDVSDIIENLSSTHWSDRKEGLQSLALLFRDSTRMLNSYELIRITDIFTKMLLDPHTKTFTLFLGILNDLILIYKSELNSWLYILITRLMLKIGSDTLGSIQSRILKTFELIRESFSPEDQFVVIIRFLSDQTQTPNVRVKTSILQYLIHLIPLMDSNDINFNSRNNHEIQLSLMKIISWTADPKSSDLRRISQDVIVDLYNLNAADMSLIINALPKTYEDAALQIIYHKRRGRSQSPAFSPLTPVSLRTPSVIKTSEAFNKLSLYDETENLNPDDIYNSLRKTTDEIQKYSFNVDSDSITTITNSSTNNHNSSDDKQTLSPTISPKKTVLGRNMKDLSSASQDSGISQLDGTSIGHNNRQTPVTSPSKANTNETIIPIVFSQNGNHSYVECENGAYFNTVLIGLRSHTRDTESQKESLNDLIELIREGSNEEWAQRFKDVYRILLDKMTEQSNSAVRAMSLRVMCELLMKRTKYFPEFIELTILRILESSKDPEKEVVRAAEGAAGTASAVLPPDQCLQILKSVIKTGENPVNIAAIKMLTKLIELQPKHIVMDLLPQMMPALLQAYDNPESAVRKAAVFCMVSIHSVVADAINPYLSSLNGSKMKLLKLYIERAKSQSGNSSPLLAATS</sequence>
<proteinExistence type="predicted"/>
<feature type="compositionally biased region" description="Polar residues" evidence="1">
    <location>
        <begin position="889"/>
        <end position="922"/>
    </location>
</feature>
<feature type="compositionally biased region" description="Polar residues" evidence="1">
    <location>
        <begin position="409"/>
        <end position="430"/>
    </location>
</feature>
<organism evidence="3">
    <name type="scientific">Oppiella nova</name>
    <dbReference type="NCBI Taxonomy" id="334625"/>
    <lineage>
        <taxon>Eukaryota</taxon>
        <taxon>Metazoa</taxon>
        <taxon>Ecdysozoa</taxon>
        <taxon>Arthropoda</taxon>
        <taxon>Chelicerata</taxon>
        <taxon>Arachnida</taxon>
        <taxon>Acari</taxon>
        <taxon>Acariformes</taxon>
        <taxon>Sarcoptiformes</taxon>
        <taxon>Oribatida</taxon>
        <taxon>Brachypylina</taxon>
        <taxon>Oppioidea</taxon>
        <taxon>Oppiidae</taxon>
        <taxon>Oppiella</taxon>
    </lineage>
</organism>
<dbReference type="EMBL" id="CAJPVJ010000593">
    <property type="protein sequence ID" value="CAG2162924.1"/>
    <property type="molecule type" value="Genomic_DNA"/>
</dbReference>
<feature type="region of interest" description="Disordered" evidence="1">
    <location>
        <begin position="379"/>
        <end position="455"/>
    </location>
</feature>
<evidence type="ECO:0000259" key="2">
    <source>
        <dbReference type="SMART" id="SM01349"/>
    </source>
</evidence>
<dbReference type="Pfam" id="PF12348">
    <property type="entry name" value="CLASP_N"/>
    <property type="match status" value="1"/>
</dbReference>
<feature type="compositionally biased region" description="Polar residues" evidence="1">
    <location>
        <begin position="21"/>
        <end position="32"/>
    </location>
</feature>
<feature type="region of interest" description="Disordered" evidence="1">
    <location>
        <begin position="856"/>
        <end position="922"/>
    </location>
</feature>
<feature type="compositionally biased region" description="Polar residues" evidence="1">
    <location>
        <begin position="1"/>
        <end position="14"/>
    </location>
</feature>
<accession>A0A7R9LH87</accession>
<dbReference type="GO" id="GO:0000776">
    <property type="term" value="C:kinetochore"/>
    <property type="evidence" value="ECO:0007669"/>
    <property type="project" value="TreeGrafter"/>
</dbReference>